<comment type="caution">
    <text evidence="1">The sequence shown here is derived from an EMBL/GenBank/DDBJ whole genome shotgun (WGS) entry which is preliminary data.</text>
</comment>
<accession>R8HC13</accession>
<gene>
    <name evidence="1" type="ORF">IIC_04763</name>
</gene>
<dbReference type="Proteomes" id="UP000014040">
    <property type="component" value="Unassembled WGS sequence"/>
</dbReference>
<dbReference type="PATRIC" id="fig|1053224.3.peg.4807"/>
<evidence type="ECO:0000313" key="2">
    <source>
        <dbReference type="Proteomes" id="UP000014040"/>
    </source>
</evidence>
<proteinExistence type="predicted"/>
<name>R8HC13_BACCE</name>
<dbReference type="AlphaFoldDB" id="R8HC13"/>
<organism evidence="1 2">
    <name type="scientific">Bacillus cereus VD021</name>
    <dbReference type="NCBI Taxonomy" id="1053224"/>
    <lineage>
        <taxon>Bacteria</taxon>
        <taxon>Bacillati</taxon>
        <taxon>Bacillota</taxon>
        <taxon>Bacilli</taxon>
        <taxon>Bacillales</taxon>
        <taxon>Bacillaceae</taxon>
        <taxon>Bacillus</taxon>
        <taxon>Bacillus cereus group</taxon>
    </lineage>
</organism>
<dbReference type="HOGENOM" id="CLU_2271656_0_0_9"/>
<protein>
    <submittedName>
        <fullName evidence="1">Uncharacterized protein</fullName>
    </submittedName>
</protein>
<sequence>MFRKITTADQLNIELFTRFMNMIIARKGKKSKLLPFVRFMPDLTWKAGKEKPGVANGYDLNLVAKRLKNKKRRRIYDCIHALGSRENKSTSRLSKTICTKVG</sequence>
<reference evidence="1 2" key="1">
    <citation type="submission" date="2012-12" db="EMBL/GenBank/DDBJ databases">
        <title>The Genome Sequence of Bacillus cereus VD021.</title>
        <authorList>
            <consortium name="The Broad Institute Genome Sequencing Platform"/>
            <consortium name="The Broad Institute Genome Sequencing Center for Infectious Disease"/>
            <person name="Feldgarden M."/>
            <person name="Van der Auwera G.A."/>
            <person name="Mahillon J."/>
            <person name="Duprez V."/>
            <person name="Timmery S."/>
            <person name="Mattelet C."/>
            <person name="Dierick K."/>
            <person name="Sun M."/>
            <person name="Yu Z."/>
            <person name="Zhu L."/>
            <person name="Hu X."/>
            <person name="Shank E.B."/>
            <person name="Swiecicka I."/>
            <person name="Hansen B.M."/>
            <person name="Andrup L."/>
            <person name="Walker B."/>
            <person name="Young S.K."/>
            <person name="Zeng Q."/>
            <person name="Gargeya S."/>
            <person name="Fitzgerald M."/>
            <person name="Haas B."/>
            <person name="Abouelleil A."/>
            <person name="Alvarado L."/>
            <person name="Arachchi H.M."/>
            <person name="Berlin A.M."/>
            <person name="Chapman S.B."/>
            <person name="Dewar J."/>
            <person name="Goldberg J."/>
            <person name="Griggs A."/>
            <person name="Gujja S."/>
            <person name="Hansen M."/>
            <person name="Howarth C."/>
            <person name="Imamovic A."/>
            <person name="Larimer J."/>
            <person name="McCowan C."/>
            <person name="Murphy C."/>
            <person name="Neiman D."/>
            <person name="Pearson M."/>
            <person name="Priest M."/>
            <person name="Roberts A."/>
            <person name="Saif S."/>
            <person name="Shea T."/>
            <person name="Sisk P."/>
            <person name="Sykes S."/>
            <person name="Wortman J."/>
            <person name="Nusbaum C."/>
            <person name="Birren B."/>
        </authorList>
    </citation>
    <scope>NUCLEOTIDE SEQUENCE [LARGE SCALE GENOMIC DNA]</scope>
    <source>
        <strain evidence="1 2">VD021</strain>
    </source>
</reference>
<evidence type="ECO:0000313" key="1">
    <source>
        <dbReference type="EMBL" id="EOO70321.1"/>
    </source>
</evidence>
<dbReference type="EMBL" id="AHES01000055">
    <property type="protein sequence ID" value="EOO70321.1"/>
    <property type="molecule type" value="Genomic_DNA"/>
</dbReference>